<organism evidence="1 2">
    <name type="scientific">Cichlidogyrus casuarinus</name>
    <dbReference type="NCBI Taxonomy" id="1844966"/>
    <lineage>
        <taxon>Eukaryota</taxon>
        <taxon>Metazoa</taxon>
        <taxon>Spiralia</taxon>
        <taxon>Lophotrochozoa</taxon>
        <taxon>Platyhelminthes</taxon>
        <taxon>Monogenea</taxon>
        <taxon>Monopisthocotylea</taxon>
        <taxon>Dactylogyridea</taxon>
        <taxon>Ancyrocephalidae</taxon>
        <taxon>Cichlidogyrus</taxon>
    </lineage>
</organism>
<reference evidence="1 2" key="1">
    <citation type="submission" date="2024-11" db="EMBL/GenBank/DDBJ databases">
        <title>Adaptive evolution of stress response genes in parasites aligns with host niche diversity.</title>
        <authorList>
            <person name="Hahn C."/>
            <person name="Resl P."/>
        </authorList>
    </citation>
    <scope>NUCLEOTIDE SEQUENCE [LARGE SCALE GENOMIC DNA]</scope>
    <source>
        <strain evidence="1">EGGRZ-B1_66</strain>
        <tissue evidence="1">Body</tissue>
    </source>
</reference>
<proteinExistence type="predicted"/>
<accession>A0ABD2Q459</accession>
<dbReference type="InterPro" id="IPR033304">
    <property type="entry name" value="DLEC1"/>
</dbReference>
<sequence length="471" mass="53476">MDLVALSELSIAGINKPGEQWLEVRNLSAIEAIVNVRAAQFAIHAKPTHADPYPLGFARLIEHLEPINVSAEKKGHRGTFVPLKKKEKLALPFNKPERLKLLDWCGQCLENSRNLSIFAHSALEYHSQFEAYTEGVWLEALNSWLLPPNATLWICLVAVADLWGEYSDQLQVAVQPFDLKTGLVEYAFEEHETSIPMLVKVTGTPLEFTIMSNMTNDITDPSLRFGCHVMGAKPTKKRLRIMNHCSLQMSIFWQVYLQQHEQRLVDAVFYFGEPCTRNEEFGAPPVDYLEDIFGDTPNPLPRIVKLQMRAHQGNLLERNPRSTTSEDANLRYSQTQNLPRGLLRVEPQVLQIAAHGEAEVEVEFDPKADEEFNRRNICSKSYTGKVVGLLRPRLKEQPRDVVRGNELEIDKLTVHLSCSIERPCVDFDFDDSDEEDVDRTLHFRAALSSFLVKVESPSRASRVSSTSQAER</sequence>
<evidence type="ECO:0000313" key="1">
    <source>
        <dbReference type="EMBL" id="KAL3314178.1"/>
    </source>
</evidence>
<dbReference type="PANTHER" id="PTHR46348:SF1">
    <property type="entry name" value="DELETED IN LUNG AND ESOPHAGEAL CANCER PROTEIN 1"/>
    <property type="match status" value="1"/>
</dbReference>
<dbReference type="Proteomes" id="UP001626550">
    <property type="component" value="Unassembled WGS sequence"/>
</dbReference>
<dbReference type="Gene3D" id="2.60.40.10">
    <property type="entry name" value="Immunoglobulins"/>
    <property type="match status" value="1"/>
</dbReference>
<evidence type="ECO:0000313" key="2">
    <source>
        <dbReference type="Proteomes" id="UP001626550"/>
    </source>
</evidence>
<gene>
    <name evidence="1" type="ORF">Ciccas_007212</name>
</gene>
<keyword evidence="2" id="KW-1185">Reference proteome</keyword>
<dbReference type="PANTHER" id="PTHR46348">
    <property type="entry name" value="DELETED IN LUNG AND ESOPHAGEAL CANCER PROTEIN 1"/>
    <property type="match status" value="1"/>
</dbReference>
<comment type="caution">
    <text evidence="1">The sequence shown here is derived from an EMBL/GenBank/DDBJ whole genome shotgun (WGS) entry which is preliminary data.</text>
</comment>
<dbReference type="EMBL" id="JBJKFK010001075">
    <property type="protein sequence ID" value="KAL3314178.1"/>
    <property type="molecule type" value="Genomic_DNA"/>
</dbReference>
<protein>
    <submittedName>
        <fullName evidence="1">Uncharacterized protein</fullName>
    </submittedName>
</protein>
<name>A0ABD2Q459_9PLAT</name>
<dbReference type="AlphaFoldDB" id="A0ABD2Q459"/>
<dbReference type="InterPro" id="IPR013783">
    <property type="entry name" value="Ig-like_fold"/>
</dbReference>